<dbReference type="InterPro" id="IPR006480">
    <property type="entry name" value="Phage_holin_4_1"/>
</dbReference>
<evidence type="ECO:0000256" key="2">
    <source>
        <dbReference type="ARBA" id="ARBA00022692"/>
    </source>
</evidence>
<name>A0A8S5MQR1_9CAUD</name>
<dbReference type="GO" id="GO:0033644">
    <property type="term" value="C:host cell membrane"/>
    <property type="evidence" value="ECO:0007669"/>
    <property type="project" value="UniProtKB-SubCell"/>
</dbReference>
<evidence type="ECO:0000313" key="6">
    <source>
        <dbReference type="EMBL" id="DAD84701.1"/>
    </source>
</evidence>
<evidence type="ECO:0000256" key="1">
    <source>
        <dbReference type="ARBA" id="ARBA00004301"/>
    </source>
</evidence>
<keyword evidence="2 5" id="KW-0812">Transmembrane</keyword>
<keyword evidence="3 5" id="KW-1133">Transmembrane helix</keyword>
<evidence type="ECO:0000256" key="4">
    <source>
        <dbReference type="ARBA" id="ARBA00023136"/>
    </source>
</evidence>
<dbReference type="NCBIfam" id="TIGR01593">
    <property type="entry name" value="holin_tox_secr"/>
    <property type="match status" value="1"/>
</dbReference>
<feature type="transmembrane region" description="Helical" evidence="5">
    <location>
        <begin position="93"/>
        <end position="110"/>
    </location>
</feature>
<dbReference type="Pfam" id="PF05105">
    <property type="entry name" value="Phage_holin_4_1"/>
    <property type="match status" value="1"/>
</dbReference>
<feature type="transmembrane region" description="Helical" evidence="5">
    <location>
        <begin position="30"/>
        <end position="49"/>
    </location>
</feature>
<keyword evidence="4 5" id="KW-0472">Membrane</keyword>
<evidence type="ECO:0000256" key="5">
    <source>
        <dbReference type="SAM" id="Phobius"/>
    </source>
</evidence>
<organism evidence="6">
    <name type="scientific">Siphoviridae sp. ctqED62</name>
    <dbReference type="NCBI Taxonomy" id="2826468"/>
    <lineage>
        <taxon>Viruses</taxon>
        <taxon>Duplodnaviria</taxon>
        <taxon>Heunggongvirae</taxon>
        <taxon>Uroviricota</taxon>
        <taxon>Caudoviricetes</taxon>
    </lineage>
</organism>
<accession>A0A8S5MQR1</accession>
<comment type="subcellular location">
    <subcellularLocation>
        <location evidence="1">Host membrane</location>
        <topology evidence="1">Multi-pass membrane protein</topology>
    </subcellularLocation>
</comment>
<evidence type="ECO:0000256" key="3">
    <source>
        <dbReference type="ARBA" id="ARBA00022989"/>
    </source>
</evidence>
<protein>
    <submittedName>
        <fullName evidence="6">Holin</fullName>
    </submittedName>
</protein>
<dbReference type="EMBL" id="BK014965">
    <property type="protein sequence ID" value="DAD84701.1"/>
    <property type="molecule type" value="Genomic_DNA"/>
</dbReference>
<sequence>MDEKLLAFKAAAVAVFTAIGAFLGWKGIMLVVWVAVMAFDYLTGTLAACKNGEWSSDVARDGLWHKGGMIAVVIVAALADWVMVIIADHISIGIHWPGIVLPLVLAWYIITELGSILENAVKMGAKVPDWLVKLLKAGKDAVDKAGEGTETQEA</sequence>
<feature type="transmembrane region" description="Helical" evidence="5">
    <location>
        <begin position="69"/>
        <end position="87"/>
    </location>
</feature>
<proteinExistence type="predicted"/>
<reference evidence="6" key="1">
    <citation type="journal article" date="2021" name="Proc. Natl. Acad. Sci. U.S.A.">
        <title>A Catalog of Tens of Thousands of Viruses from Human Metagenomes Reveals Hidden Associations with Chronic Diseases.</title>
        <authorList>
            <person name="Tisza M.J."/>
            <person name="Buck C.B."/>
        </authorList>
    </citation>
    <scope>NUCLEOTIDE SEQUENCE</scope>
    <source>
        <strain evidence="6">CtqED62</strain>
    </source>
</reference>